<sequence length="44" mass="5215">MTNHLQPRPMYMREPHRQFKRDNRGPPPKHMVSPAASLHTTDYS</sequence>
<organism evidence="2">
    <name type="scientific">Anguilla anguilla</name>
    <name type="common">European freshwater eel</name>
    <name type="synonym">Muraena anguilla</name>
    <dbReference type="NCBI Taxonomy" id="7936"/>
    <lineage>
        <taxon>Eukaryota</taxon>
        <taxon>Metazoa</taxon>
        <taxon>Chordata</taxon>
        <taxon>Craniata</taxon>
        <taxon>Vertebrata</taxon>
        <taxon>Euteleostomi</taxon>
        <taxon>Actinopterygii</taxon>
        <taxon>Neopterygii</taxon>
        <taxon>Teleostei</taxon>
        <taxon>Anguilliformes</taxon>
        <taxon>Anguillidae</taxon>
        <taxon>Anguilla</taxon>
    </lineage>
</organism>
<dbReference type="AlphaFoldDB" id="A0A0E9QUB8"/>
<dbReference type="EMBL" id="GBXM01088016">
    <property type="protein sequence ID" value="JAH20561.1"/>
    <property type="molecule type" value="Transcribed_RNA"/>
</dbReference>
<evidence type="ECO:0000313" key="2">
    <source>
        <dbReference type="EMBL" id="JAH20561.1"/>
    </source>
</evidence>
<reference evidence="2" key="2">
    <citation type="journal article" date="2015" name="Fish Shellfish Immunol.">
        <title>Early steps in the European eel (Anguilla anguilla)-Vibrio vulnificus interaction in the gills: Role of the RtxA13 toxin.</title>
        <authorList>
            <person name="Callol A."/>
            <person name="Pajuelo D."/>
            <person name="Ebbesson L."/>
            <person name="Teles M."/>
            <person name="MacKenzie S."/>
            <person name="Amaro C."/>
        </authorList>
    </citation>
    <scope>NUCLEOTIDE SEQUENCE</scope>
</reference>
<name>A0A0E9QUB8_ANGAN</name>
<proteinExistence type="predicted"/>
<protein>
    <submittedName>
        <fullName evidence="2">Uncharacterized protein</fullName>
    </submittedName>
</protein>
<feature type="region of interest" description="Disordered" evidence="1">
    <location>
        <begin position="1"/>
        <end position="44"/>
    </location>
</feature>
<evidence type="ECO:0000256" key="1">
    <source>
        <dbReference type="SAM" id="MobiDB-lite"/>
    </source>
</evidence>
<feature type="compositionally biased region" description="Basic and acidic residues" evidence="1">
    <location>
        <begin position="11"/>
        <end position="24"/>
    </location>
</feature>
<accession>A0A0E9QUB8</accession>
<reference evidence="2" key="1">
    <citation type="submission" date="2014-11" db="EMBL/GenBank/DDBJ databases">
        <authorList>
            <person name="Amaro Gonzalez C."/>
        </authorList>
    </citation>
    <scope>NUCLEOTIDE SEQUENCE</scope>
</reference>